<reference evidence="3 4" key="1">
    <citation type="submission" date="2009-06" db="EMBL/GenBank/DDBJ databases">
        <title>The Genome Sequence of Lactobacillus coleohominis strain 101-4-CHN.</title>
        <authorList>
            <consortium name="The Broad Institute Genome Sequencing Platform"/>
            <person name="Ward D."/>
            <person name="Young S.K."/>
            <person name="Zeng Q."/>
            <person name="Koehrsen M."/>
            <person name="Alvarado L."/>
            <person name="Berlin A."/>
            <person name="Borenstein D."/>
            <person name="Chen Z."/>
            <person name="Engels R."/>
            <person name="Freedman E."/>
            <person name="Gellesch M."/>
            <person name="Goldberg J."/>
            <person name="Griggs A."/>
            <person name="Gujja S."/>
            <person name="Heiman D."/>
            <person name="Hepburn T."/>
            <person name="Howarth C."/>
            <person name="Jen D."/>
            <person name="Larson L."/>
            <person name="Lewis B."/>
            <person name="Mehta T."/>
            <person name="Park D."/>
            <person name="Pearson M."/>
            <person name="Roberts A."/>
            <person name="Saif S."/>
            <person name="Shea T."/>
            <person name="Shenoy N."/>
            <person name="Sisk P."/>
            <person name="Stolte C."/>
            <person name="Sykes S."/>
            <person name="Walk T."/>
            <person name="White J."/>
            <person name="Yandava C."/>
            <person name="Liu Y."/>
            <person name="Xu Q."/>
            <person name="Lander E."/>
            <person name="Nusbaum C."/>
            <person name="Galagan J."/>
            <person name="Birren B."/>
        </authorList>
    </citation>
    <scope>NUCLEOTIDE SEQUENCE [LARGE SCALE GENOMIC DNA]</scope>
    <source>
        <strain evidence="3 4">101-4-CHN</strain>
    </source>
</reference>
<keyword evidence="2" id="KW-0812">Transmembrane</keyword>
<gene>
    <name evidence="3" type="ORF">HMPREF0501_00325</name>
</gene>
<feature type="transmembrane region" description="Helical" evidence="2">
    <location>
        <begin position="42"/>
        <end position="62"/>
    </location>
</feature>
<keyword evidence="2" id="KW-0472">Membrane</keyword>
<dbReference type="HOGENOM" id="CLU_1439408_0_0_9"/>
<feature type="region of interest" description="Disordered" evidence="1">
    <location>
        <begin position="85"/>
        <end position="119"/>
    </location>
</feature>
<evidence type="ECO:0000256" key="2">
    <source>
        <dbReference type="SAM" id="Phobius"/>
    </source>
</evidence>
<keyword evidence="2" id="KW-1133">Transmembrane helix</keyword>
<dbReference type="AlphaFoldDB" id="C7XUF9"/>
<name>C7XUF9_9LACO</name>
<sequence length="188" mass="20958">MLMYLDVIAIVCFVLFILLLIRRAHRIRKTGNYSNAGRFTIFLSWLLLIVFFISISGIAYGATNPSGFDHLQTVAADQVAKVSHHHQSSAKSHTKESKHSRPSQSTEPKKVSWSPETPQLKSGEAKVTFTVPQSTTVVIKGHLHHQQYGKISADDHAKKSTIKFTYAGQYDVEINQDGVQHTATLTVK</sequence>
<dbReference type="RefSeq" id="WP_006916083.1">
    <property type="nucleotide sequence ID" value="NZ_GG698802.1"/>
</dbReference>
<dbReference type="EMBL" id="GG698802">
    <property type="protein sequence ID" value="EEU30920.1"/>
    <property type="molecule type" value="Genomic_DNA"/>
</dbReference>
<evidence type="ECO:0000313" key="3">
    <source>
        <dbReference type="EMBL" id="EEU30920.1"/>
    </source>
</evidence>
<dbReference type="Proteomes" id="UP000003987">
    <property type="component" value="Unassembled WGS sequence"/>
</dbReference>
<dbReference type="STRING" id="575594.HMPREF0501_00325"/>
<dbReference type="OrthoDB" id="2298473at2"/>
<keyword evidence="4" id="KW-1185">Reference proteome</keyword>
<evidence type="ECO:0000313" key="4">
    <source>
        <dbReference type="Proteomes" id="UP000003987"/>
    </source>
</evidence>
<evidence type="ECO:0000256" key="1">
    <source>
        <dbReference type="SAM" id="MobiDB-lite"/>
    </source>
</evidence>
<organism evidence="3 4">
    <name type="scientific">Limosilactobacillus coleohominis 101-4-CHN</name>
    <dbReference type="NCBI Taxonomy" id="575594"/>
    <lineage>
        <taxon>Bacteria</taxon>
        <taxon>Bacillati</taxon>
        <taxon>Bacillota</taxon>
        <taxon>Bacilli</taxon>
        <taxon>Lactobacillales</taxon>
        <taxon>Lactobacillaceae</taxon>
        <taxon>Limosilactobacillus</taxon>
    </lineage>
</organism>
<accession>C7XUF9</accession>
<proteinExistence type="predicted"/>
<protein>
    <submittedName>
        <fullName evidence="3">Uncharacterized protein</fullName>
    </submittedName>
</protein>